<keyword evidence="1" id="KW-0472">Membrane</keyword>
<name>A0A0L8HRV4_OCTBM</name>
<reference evidence="2" key="1">
    <citation type="submission" date="2015-07" db="EMBL/GenBank/DDBJ databases">
        <title>MeaNS - Measles Nucleotide Surveillance Program.</title>
        <authorList>
            <person name="Tran T."/>
            <person name="Druce J."/>
        </authorList>
    </citation>
    <scope>NUCLEOTIDE SEQUENCE</scope>
    <source>
        <strain evidence="2">UCB-OBI-ISO-001</strain>
        <tissue evidence="2">Gonad</tissue>
    </source>
</reference>
<feature type="transmembrane region" description="Helical" evidence="1">
    <location>
        <begin position="6"/>
        <end position="28"/>
    </location>
</feature>
<organism evidence="2">
    <name type="scientific">Octopus bimaculoides</name>
    <name type="common">California two-spotted octopus</name>
    <dbReference type="NCBI Taxonomy" id="37653"/>
    <lineage>
        <taxon>Eukaryota</taxon>
        <taxon>Metazoa</taxon>
        <taxon>Spiralia</taxon>
        <taxon>Lophotrochozoa</taxon>
        <taxon>Mollusca</taxon>
        <taxon>Cephalopoda</taxon>
        <taxon>Coleoidea</taxon>
        <taxon>Octopodiformes</taxon>
        <taxon>Octopoda</taxon>
        <taxon>Incirrata</taxon>
        <taxon>Octopodidae</taxon>
        <taxon>Octopus</taxon>
    </lineage>
</organism>
<gene>
    <name evidence="2" type="ORF">OCBIM_22007567mg</name>
</gene>
<accession>A0A0L8HRV4</accession>
<dbReference type="EMBL" id="KQ417429">
    <property type="protein sequence ID" value="KOF92008.1"/>
    <property type="molecule type" value="Genomic_DNA"/>
</dbReference>
<evidence type="ECO:0000256" key="1">
    <source>
        <dbReference type="SAM" id="Phobius"/>
    </source>
</evidence>
<sequence length="115" mass="13094">MSENSSVFFFGCICCQIGMKTVSIFSSVAADVMMLKRFRVFRYMSFHCLLMFMLFVFLAYVIKSPNSVELAADMSCFMKSCILPWTVILSVYLSSLLLLCSSVVWIAVMVVFTLR</sequence>
<evidence type="ECO:0000313" key="2">
    <source>
        <dbReference type="EMBL" id="KOF92008.1"/>
    </source>
</evidence>
<keyword evidence="1" id="KW-1133">Transmembrane helix</keyword>
<keyword evidence="1" id="KW-0812">Transmembrane</keyword>
<dbReference type="AlphaFoldDB" id="A0A0L8HRV4"/>
<feature type="transmembrane region" description="Helical" evidence="1">
    <location>
        <begin position="40"/>
        <end position="62"/>
    </location>
</feature>
<protein>
    <submittedName>
        <fullName evidence="2">Uncharacterized protein</fullName>
    </submittedName>
</protein>
<feature type="transmembrane region" description="Helical" evidence="1">
    <location>
        <begin position="82"/>
        <end position="112"/>
    </location>
</feature>
<proteinExistence type="predicted"/>